<evidence type="ECO:0000313" key="3">
    <source>
        <dbReference type="EMBL" id="VFQ81196.1"/>
    </source>
</evidence>
<keyword evidence="4" id="KW-1185">Reference proteome</keyword>
<evidence type="ECO:0000256" key="1">
    <source>
        <dbReference type="ARBA" id="ARBA00009744"/>
    </source>
</evidence>
<accession>A0A484LZ45</accession>
<dbReference type="Proteomes" id="UP000595140">
    <property type="component" value="Unassembled WGS sequence"/>
</dbReference>
<evidence type="ECO:0000313" key="4">
    <source>
        <dbReference type="Proteomes" id="UP000595140"/>
    </source>
</evidence>
<reference evidence="3 4" key="1">
    <citation type="submission" date="2018-04" db="EMBL/GenBank/DDBJ databases">
        <authorList>
            <person name="Vogel A."/>
        </authorList>
    </citation>
    <scope>NUCLEOTIDE SEQUENCE [LARGE SCALE GENOMIC DNA]</scope>
</reference>
<dbReference type="SUPFAM" id="SSF55961">
    <property type="entry name" value="Bet v1-like"/>
    <property type="match status" value="1"/>
</dbReference>
<proteinExistence type="inferred from homology"/>
<feature type="domain" description="Bet v I/Major latex protein" evidence="2">
    <location>
        <begin position="4"/>
        <end position="158"/>
    </location>
</feature>
<dbReference type="OrthoDB" id="1567931at2759"/>
<dbReference type="CDD" id="cd07816">
    <property type="entry name" value="Bet_v1-like"/>
    <property type="match status" value="1"/>
</dbReference>
<sequence length="159" mass="17928">MAGEVGGKLSVEVELKANANKIWEALRDFIYIYPKAFPHDYKSVQVLEGDGIAVGSVRLINYGEGGSELVRESKERIVEVDPPNKTFVYNIIGGDLLKYYKSFKAHVTVVPKEKEEEGSLVQWACVYEKAHDEIPDPSPIMDFAEKNFKELDEYLAKQA</sequence>
<organism evidence="3 4">
    <name type="scientific">Cuscuta campestris</name>
    <dbReference type="NCBI Taxonomy" id="132261"/>
    <lineage>
        <taxon>Eukaryota</taxon>
        <taxon>Viridiplantae</taxon>
        <taxon>Streptophyta</taxon>
        <taxon>Embryophyta</taxon>
        <taxon>Tracheophyta</taxon>
        <taxon>Spermatophyta</taxon>
        <taxon>Magnoliopsida</taxon>
        <taxon>eudicotyledons</taxon>
        <taxon>Gunneridae</taxon>
        <taxon>Pentapetalae</taxon>
        <taxon>asterids</taxon>
        <taxon>lamiids</taxon>
        <taxon>Solanales</taxon>
        <taxon>Convolvulaceae</taxon>
        <taxon>Cuscuteae</taxon>
        <taxon>Cuscuta</taxon>
        <taxon>Cuscuta subgen. Grammica</taxon>
        <taxon>Cuscuta sect. Cleistogrammica</taxon>
    </lineage>
</organism>
<dbReference type="Pfam" id="PF00407">
    <property type="entry name" value="Bet_v_1"/>
    <property type="match status" value="1"/>
</dbReference>
<evidence type="ECO:0000259" key="2">
    <source>
        <dbReference type="SMART" id="SM01037"/>
    </source>
</evidence>
<dbReference type="InterPro" id="IPR051761">
    <property type="entry name" value="MLP-like_ligand-binding"/>
</dbReference>
<gene>
    <name evidence="3" type="ORF">CCAM_LOCUS22972</name>
</gene>
<dbReference type="Gene3D" id="3.30.530.20">
    <property type="match status" value="1"/>
</dbReference>
<dbReference type="GO" id="GO:0006952">
    <property type="term" value="P:defense response"/>
    <property type="evidence" value="ECO:0007669"/>
    <property type="project" value="InterPro"/>
</dbReference>
<dbReference type="FunFam" id="3.30.530.20:FF:000007">
    <property type="entry name" value="Major pollen allergen Bet v 1-A"/>
    <property type="match status" value="1"/>
</dbReference>
<dbReference type="InterPro" id="IPR000916">
    <property type="entry name" value="Bet_v_I/MLP"/>
</dbReference>
<protein>
    <recommendedName>
        <fullName evidence="2">Bet v I/Major latex protein domain-containing protein</fullName>
    </recommendedName>
</protein>
<dbReference type="InterPro" id="IPR023393">
    <property type="entry name" value="START-like_dom_sf"/>
</dbReference>
<name>A0A484LZ45_9ASTE</name>
<dbReference type="EMBL" id="OOIL02002239">
    <property type="protein sequence ID" value="VFQ81196.1"/>
    <property type="molecule type" value="Genomic_DNA"/>
</dbReference>
<comment type="similarity">
    <text evidence="1">Belongs to the BetVI family.</text>
</comment>
<dbReference type="SMART" id="SM01037">
    <property type="entry name" value="Bet_v_1"/>
    <property type="match status" value="1"/>
</dbReference>
<dbReference type="PANTHER" id="PTHR31907">
    <property type="entry name" value="MLP-LIKE PROTEIN 423"/>
    <property type="match status" value="1"/>
</dbReference>
<dbReference type="AlphaFoldDB" id="A0A484LZ45"/>